<dbReference type="PROSITE" id="PS00354">
    <property type="entry name" value="HMGI_Y"/>
    <property type="match status" value="1"/>
</dbReference>
<name>A0A9P8EK43_AURME</name>
<feature type="non-terminal residue" evidence="4">
    <location>
        <position position="334"/>
    </location>
</feature>
<dbReference type="InterPro" id="IPR017956">
    <property type="entry name" value="AT_hook_DNA-bd_motif"/>
</dbReference>
<reference evidence="4" key="1">
    <citation type="journal article" date="2021" name="J Fungi (Basel)">
        <title>Virulence traits and population genomics of the black yeast Aureobasidium melanogenum.</title>
        <authorList>
            <person name="Cernosa A."/>
            <person name="Sun X."/>
            <person name="Gostincar C."/>
            <person name="Fang C."/>
            <person name="Gunde-Cimerman N."/>
            <person name="Song Z."/>
        </authorList>
    </citation>
    <scope>NUCLEOTIDE SEQUENCE</scope>
    <source>
        <strain evidence="4">EXF-9911</strain>
    </source>
</reference>
<dbReference type="EMBL" id="JAHFXF010000258">
    <property type="protein sequence ID" value="KAG9691712.1"/>
    <property type="molecule type" value="Genomic_DNA"/>
</dbReference>
<dbReference type="GO" id="GO:0005634">
    <property type="term" value="C:nucleus"/>
    <property type="evidence" value="ECO:0007669"/>
    <property type="project" value="UniProtKB-SubCell"/>
</dbReference>
<feature type="compositionally biased region" description="Low complexity" evidence="3">
    <location>
        <begin position="119"/>
        <end position="139"/>
    </location>
</feature>
<protein>
    <submittedName>
        <fullName evidence="4">Uncharacterized protein</fullName>
    </submittedName>
</protein>
<dbReference type="GO" id="GO:0006355">
    <property type="term" value="P:regulation of DNA-templated transcription"/>
    <property type="evidence" value="ECO:0007669"/>
    <property type="project" value="InterPro"/>
</dbReference>
<evidence type="ECO:0000256" key="3">
    <source>
        <dbReference type="SAM" id="MobiDB-lite"/>
    </source>
</evidence>
<evidence type="ECO:0000313" key="5">
    <source>
        <dbReference type="Proteomes" id="UP000779574"/>
    </source>
</evidence>
<dbReference type="GO" id="GO:0003677">
    <property type="term" value="F:DNA binding"/>
    <property type="evidence" value="ECO:0007669"/>
    <property type="project" value="InterPro"/>
</dbReference>
<reference evidence="4" key="2">
    <citation type="submission" date="2021-08" db="EMBL/GenBank/DDBJ databases">
        <authorList>
            <person name="Gostincar C."/>
            <person name="Sun X."/>
            <person name="Song Z."/>
            <person name="Gunde-Cimerman N."/>
        </authorList>
    </citation>
    <scope>NUCLEOTIDE SEQUENCE</scope>
    <source>
        <strain evidence="4">EXF-9911</strain>
    </source>
</reference>
<evidence type="ECO:0000313" key="4">
    <source>
        <dbReference type="EMBL" id="KAG9691712.1"/>
    </source>
</evidence>
<dbReference type="AlphaFoldDB" id="A0A9P8EK43"/>
<dbReference type="PRINTS" id="PR00929">
    <property type="entry name" value="ATHOOK"/>
</dbReference>
<feature type="region of interest" description="Disordered" evidence="3">
    <location>
        <begin position="119"/>
        <end position="237"/>
    </location>
</feature>
<evidence type="ECO:0000256" key="2">
    <source>
        <dbReference type="ARBA" id="ARBA00023242"/>
    </source>
</evidence>
<proteinExistence type="predicted"/>
<sequence>MAEISGLREQILANYNFMGFNQSASEVDVVVRFLDQKYYQATIADKSSGEDICGEPHQARTVERALAALLAHTCTHLGNPPNLIGAGATQSLVSPLVKRTRGRPKSILPFTASSAVKPKATRAAPAAKAKVSAAVTPKATRARGRPRKSDVVVPPSTGRPRGRPQKNPAATASAVPQVTEDGATAPAKRGRGRPKKSDSTPAAATTGSKRTASALGDEEPVANKLRKTTSDEELQEGISADELREVEQAGQTAPFTPQVWFPTYVSRIARVIYHCIADGPAGGLTEDEMVTRTGLPYADVNAGVSQLHEKGGIEPAVGDDSRWTVFDEWEDEDE</sequence>
<accession>A0A9P8EK43</accession>
<comment type="subcellular location">
    <subcellularLocation>
        <location evidence="1">Nucleus</location>
    </subcellularLocation>
</comment>
<comment type="caution">
    <text evidence="4">The sequence shown here is derived from an EMBL/GenBank/DDBJ whole genome shotgun (WGS) entry which is preliminary data.</text>
</comment>
<feature type="compositionally biased region" description="Polar residues" evidence="3">
    <location>
        <begin position="199"/>
        <end position="211"/>
    </location>
</feature>
<dbReference type="Proteomes" id="UP000779574">
    <property type="component" value="Unassembled WGS sequence"/>
</dbReference>
<organism evidence="4 5">
    <name type="scientific">Aureobasidium melanogenum</name>
    <name type="common">Aureobasidium pullulans var. melanogenum</name>
    <dbReference type="NCBI Taxonomy" id="46634"/>
    <lineage>
        <taxon>Eukaryota</taxon>
        <taxon>Fungi</taxon>
        <taxon>Dikarya</taxon>
        <taxon>Ascomycota</taxon>
        <taxon>Pezizomycotina</taxon>
        <taxon>Dothideomycetes</taxon>
        <taxon>Dothideomycetidae</taxon>
        <taxon>Dothideales</taxon>
        <taxon>Saccotheciaceae</taxon>
        <taxon>Aureobasidium</taxon>
    </lineage>
</organism>
<evidence type="ECO:0000256" key="1">
    <source>
        <dbReference type="ARBA" id="ARBA00004123"/>
    </source>
</evidence>
<gene>
    <name evidence="4" type="ORF">KCU76_g7249</name>
</gene>
<dbReference type="Pfam" id="PF02178">
    <property type="entry name" value="AT_hook"/>
    <property type="match status" value="4"/>
</dbReference>
<keyword evidence="2" id="KW-0539">Nucleus</keyword>
<dbReference type="SMART" id="SM00384">
    <property type="entry name" value="AT_hook"/>
    <property type="match status" value="4"/>
</dbReference>
<dbReference type="OrthoDB" id="3892913at2759"/>
<dbReference type="InterPro" id="IPR000637">
    <property type="entry name" value="HMGI/Y_DNA-bd_CS"/>
</dbReference>